<dbReference type="InterPro" id="IPR027948">
    <property type="entry name" value="DUF4436"/>
</dbReference>
<dbReference type="RefSeq" id="WP_273938197.1">
    <property type="nucleotide sequence ID" value="NZ_CP097263.1"/>
</dbReference>
<protein>
    <submittedName>
        <fullName evidence="2">DUF4436 family protein</fullName>
    </submittedName>
</protein>
<keyword evidence="1" id="KW-1133">Transmembrane helix</keyword>
<proteinExistence type="predicted"/>
<feature type="transmembrane region" description="Helical" evidence="1">
    <location>
        <begin position="256"/>
        <end position="278"/>
    </location>
</feature>
<comment type="caution">
    <text evidence="2">The sequence shown here is derived from an EMBL/GenBank/DDBJ whole genome shotgun (WGS) entry which is preliminary data.</text>
</comment>
<evidence type="ECO:0000256" key="1">
    <source>
        <dbReference type="SAM" id="Phobius"/>
    </source>
</evidence>
<evidence type="ECO:0000313" key="3">
    <source>
        <dbReference type="Proteomes" id="UP001589810"/>
    </source>
</evidence>
<gene>
    <name evidence="2" type="ORF">ACFFH7_41090</name>
</gene>
<feature type="transmembrane region" description="Helical" evidence="1">
    <location>
        <begin position="190"/>
        <end position="215"/>
    </location>
</feature>
<feature type="transmembrane region" description="Helical" evidence="1">
    <location>
        <begin position="12"/>
        <end position="35"/>
    </location>
</feature>
<reference evidence="2 3" key="1">
    <citation type="submission" date="2024-09" db="EMBL/GenBank/DDBJ databases">
        <authorList>
            <person name="Sun Q."/>
            <person name="Mori K."/>
        </authorList>
    </citation>
    <scope>NUCLEOTIDE SEQUENCE [LARGE SCALE GENOMIC DNA]</scope>
    <source>
        <strain evidence="2 3">TBRC 1432</strain>
    </source>
</reference>
<accession>A0ABV6N5V5</accession>
<sequence>MSEETAARPRRRWLWIVAPVVLVVVTAASLSVYFAERAQSQTETVLGDAGPADRVDVLFYVQKLDPQSQTLSAQVSIDPKGRYADSDGAPAKDVTLHLAAIKGDTLTFKAGKNPGINDVQVPLSDGVITDYPFDSYKVDFAFLAESNGEAAPVAVTFASGDTFFGIHPGATKVDDGVLSFSADTSRTVGMFAFALFIMAFMWCLSIAAVIAATFAITGRHGLLWPSMSFMGALLFALVPLRNAVPGNPPIGSVVDFAAFFIAEALISLSLICTVVVGYRVELRKKAEAAA</sequence>
<organism evidence="2 3">
    <name type="scientific">Kutzneria chonburiensis</name>
    <dbReference type="NCBI Taxonomy" id="1483604"/>
    <lineage>
        <taxon>Bacteria</taxon>
        <taxon>Bacillati</taxon>
        <taxon>Actinomycetota</taxon>
        <taxon>Actinomycetes</taxon>
        <taxon>Pseudonocardiales</taxon>
        <taxon>Pseudonocardiaceae</taxon>
        <taxon>Kutzneria</taxon>
    </lineage>
</organism>
<keyword evidence="1" id="KW-0812">Transmembrane</keyword>
<dbReference type="Proteomes" id="UP001589810">
    <property type="component" value="Unassembled WGS sequence"/>
</dbReference>
<dbReference type="Pfam" id="PF14494">
    <property type="entry name" value="DUF4436"/>
    <property type="match status" value="1"/>
</dbReference>
<keyword evidence="1" id="KW-0472">Membrane</keyword>
<dbReference type="EMBL" id="JBHLUD010000015">
    <property type="protein sequence ID" value="MFC0547960.1"/>
    <property type="molecule type" value="Genomic_DNA"/>
</dbReference>
<feature type="transmembrane region" description="Helical" evidence="1">
    <location>
        <begin position="222"/>
        <end position="244"/>
    </location>
</feature>
<name>A0ABV6N5V5_9PSEU</name>
<evidence type="ECO:0000313" key="2">
    <source>
        <dbReference type="EMBL" id="MFC0547960.1"/>
    </source>
</evidence>
<keyword evidence="3" id="KW-1185">Reference proteome</keyword>